<evidence type="ECO:0000256" key="1">
    <source>
        <dbReference type="SAM" id="MobiDB-lite"/>
    </source>
</evidence>
<evidence type="ECO:0000313" key="3">
    <source>
        <dbReference type="Proteomes" id="UP000629468"/>
    </source>
</evidence>
<feature type="region of interest" description="Disordered" evidence="1">
    <location>
        <begin position="1"/>
        <end position="108"/>
    </location>
</feature>
<gene>
    <name evidence="2" type="ORF">Agabi119p4_2815</name>
</gene>
<feature type="compositionally biased region" description="Polar residues" evidence="1">
    <location>
        <begin position="1"/>
        <end position="18"/>
    </location>
</feature>
<dbReference type="EMBL" id="JABXXO010000004">
    <property type="protein sequence ID" value="KAF7778470.1"/>
    <property type="molecule type" value="Genomic_DNA"/>
</dbReference>
<proteinExistence type="predicted"/>
<feature type="region of interest" description="Disordered" evidence="1">
    <location>
        <begin position="343"/>
        <end position="386"/>
    </location>
</feature>
<sequence>MSDACASNSGVHSVTGTEDMNAEAVPTTTPSFEGRVEMPHPGGRPIEIDGTCEAPEDIENLQQYEEVRSSEAANNAMPGPMPTLRSSSSSSASSSTSSTSSSSTTPSSVSVALSKTCDTSSAFNHPGLVVEQAASEEHMLASSIGQQNDATTMSSTTNLDCLKGAETDIAPTSPSSSTSSLPQVICRVPTSTSVINVPDGGHDQESYGLLSLLRPRTPTQHNLTVRFAPLPELAPRKRKSSVPLGMAARTQLTRRRRMYQGNYDDRDPYQPRVYVHAAYRSEEGNDVADSAELRMLKKKVLDKLRKEEEEGLEEDSLVVLAKKMGSAGKHLWKKMLTQKATREDLNSLNEQRAGSLGENAERTLSKTEGPVISPPQVEKDEEKVDHFDEKAPIWNKLQKASFHNLHSPTLSTT</sequence>
<comment type="caution">
    <text evidence="2">The sequence shown here is derived from an EMBL/GenBank/DDBJ whole genome shotgun (WGS) entry which is preliminary data.</text>
</comment>
<protein>
    <submittedName>
        <fullName evidence="2">Uncharacterized protein</fullName>
    </submittedName>
</protein>
<feature type="compositionally biased region" description="Basic and acidic residues" evidence="1">
    <location>
        <begin position="377"/>
        <end position="386"/>
    </location>
</feature>
<dbReference type="AlphaFoldDB" id="A0A8H7F6A0"/>
<accession>A0A8H7F6A0</accession>
<name>A0A8H7F6A0_AGABI</name>
<evidence type="ECO:0000313" key="2">
    <source>
        <dbReference type="EMBL" id="KAF7778470.1"/>
    </source>
</evidence>
<organism evidence="2 3">
    <name type="scientific">Agaricus bisporus var. burnettii</name>
    <dbReference type="NCBI Taxonomy" id="192524"/>
    <lineage>
        <taxon>Eukaryota</taxon>
        <taxon>Fungi</taxon>
        <taxon>Dikarya</taxon>
        <taxon>Basidiomycota</taxon>
        <taxon>Agaricomycotina</taxon>
        <taxon>Agaricomycetes</taxon>
        <taxon>Agaricomycetidae</taxon>
        <taxon>Agaricales</taxon>
        <taxon>Agaricineae</taxon>
        <taxon>Agaricaceae</taxon>
        <taxon>Agaricus</taxon>
    </lineage>
</organism>
<dbReference type="Proteomes" id="UP000629468">
    <property type="component" value="Unassembled WGS sequence"/>
</dbReference>
<reference evidence="2 3" key="1">
    <citation type="journal article" name="Sci. Rep.">
        <title>Telomere-to-telomere assembled and centromere annotated genomes of the two main subspecies of the button mushroom Agaricus bisporus reveal especially polymorphic chromosome ends.</title>
        <authorList>
            <person name="Sonnenberg A.S.M."/>
            <person name="Sedaghat-Telgerd N."/>
            <person name="Lavrijssen B."/>
            <person name="Ohm R.A."/>
            <person name="Hendrickx P.M."/>
            <person name="Scholtmeijer K."/>
            <person name="Baars J.J.P."/>
            <person name="van Peer A."/>
        </authorList>
    </citation>
    <scope>NUCLEOTIDE SEQUENCE [LARGE SCALE GENOMIC DNA]</scope>
    <source>
        <strain evidence="2 3">H119_p4</strain>
    </source>
</reference>
<feature type="compositionally biased region" description="Low complexity" evidence="1">
    <location>
        <begin position="82"/>
        <end position="108"/>
    </location>
</feature>